<dbReference type="InterPro" id="IPR050471">
    <property type="entry name" value="AB_hydrolase"/>
</dbReference>
<dbReference type="EMBL" id="JAAGWB010000042">
    <property type="protein sequence ID" value="NEN52203.1"/>
    <property type="molecule type" value="Genomic_DNA"/>
</dbReference>
<evidence type="ECO:0000313" key="5">
    <source>
        <dbReference type="Proteomes" id="UP000471152"/>
    </source>
</evidence>
<dbReference type="RefSeq" id="WP_163611880.1">
    <property type="nucleotide sequence ID" value="NZ_JAAGWB010000042.1"/>
</dbReference>
<dbReference type="InterPro" id="IPR029058">
    <property type="entry name" value="AB_hydrolase_fold"/>
</dbReference>
<dbReference type="NCBIfam" id="TIGR02427">
    <property type="entry name" value="protocat_pcaD"/>
    <property type="match status" value="1"/>
</dbReference>
<sequence length="258" mass="26964">MTAVEVHAVVEGPADAPVLLLSNSLGSDLSMWDPQVPALTERFRVVRYDTRGHGRSPSSRGDVTMDDLADDVVALLDRLGVAQAHVAGVSIGGMTGLRLAVREPQRVLTLAVLCSSAHTGNAASWEDRARTVRAEGTAAIAEPVVSRWLTPPYAADHPDLVARLQAMVTAADDEGYAGCCAAIAQMDQRPDLHRIGAPTLVVSGAEDQAVPPEHQRLIADGVPDARLLTLSPAAHLANLEQPAAVAEALIAHATGGTP</sequence>
<evidence type="ECO:0000313" key="3">
    <source>
        <dbReference type="EMBL" id="NEN52203.1"/>
    </source>
</evidence>
<dbReference type="EMBL" id="JAAGWH010000040">
    <property type="protein sequence ID" value="NEK95315.1"/>
    <property type="molecule type" value="Genomic_DNA"/>
</dbReference>
<dbReference type="GO" id="GO:0042952">
    <property type="term" value="P:beta-ketoadipate pathway"/>
    <property type="evidence" value="ECO:0007669"/>
    <property type="project" value="InterPro"/>
</dbReference>
<dbReference type="GO" id="GO:0047570">
    <property type="term" value="F:3-oxoadipate enol-lactonase activity"/>
    <property type="evidence" value="ECO:0007669"/>
    <property type="project" value="UniProtKB-EC"/>
</dbReference>
<reference evidence="3 5" key="2">
    <citation type="submission" date="2020-02" db="EMBL/GenBank/DDBJ databases">
        <title>The WGS of Modestobacter muralis DSM 100205.</title>
        <authorList>
            <person name="Jiang Z."/>
        </authorList>
    </citation>
    <scope>NUCLEOTIDE SEQUENCE [LARGE SCALE GENOMIC DNA]</scope>
    <source>
        <strain evidence="3 5">DSM 100205</strain>
    </source>
</reference>
<keyword evidence="4" id="KW-1185">Reference proteome</keyword>
<dbReference type="EC" id="3.1.1.24" evidence="3"/>
<evidence type="ECO:0000313" key="2">
    <source>
        <dbReference type="EMBL" id="NEK95315.1"/>
    </source>
</evidence>
<dbReference type="Proteomes" id="UP000471152">
    <property type="component" value="Unassembled WGS sequence"/>
</dbReference>
<dbReference type="PANTHER" id="PTHR43433:SF5">
    <property type="entry name" value="AB HYDROLASE-1 DOMAIN-CONTAINING PROTEIN"/>
    <property type="match status" value="1"/>
</dbReference>
<protein>
    <submittedName>
        <fullName evidence="3">3-oxoadipate enol-lactonase</fullName>
        <ecNumber evidence="3">3.1.1.24</ecNumber>
    </submittedName>
</protein>
<gene>
    <name evidence="3" type="primary">pcaD</name>
    <name evidence="3" type="ORF">G3R41_14905</name>
    <name evidence="2" type="ORF">GCU67_14255</name>
</gene>
<comment type="caution">
    <text evidence="3">The sequence shown here is derived from an EMBL/GenBank/DDBJ whole genome shotgun (WGS) entry which is preliminary data.</text>
</comment>
<name>A0A6P0HAL5_9ACTN</name>
<dbReference type="PRINTS" id="PR00111">
    <property type="entry name" value="ABHYDROLASE"/>
</dbReference>
<dbReference type="AlphaFoldDB" id="A0A6P0HAL5"/>
<dbReference type="Proteomes" id="UP000468828">
    <property type="component" value="Unassembled WGS sequence"/>
</dbReference>
<dbReference type="GO" id="GO:0004806">
    <property type="term" value="F:triacylglycerol lipase activity"/>
    <property type="evidence" value="ECO:0007669"/>
    <property type="project" value="TreeGrafter"/>
</dbReference>
<keyword evidence="3" id="KW-0378">Hydrolase</keyword>
<dbReference type="Gene3D" id="3.40.50.1820">
    <property type="entry name" value="alpha/beta hydrolase"/>
    <property type="match status" value="1"/>
</dbReference>
<dbReference type="Pfam" id="PF00561">
    <property type="entry name" value="Abhydrolase_1"/>
    <property type="match status" value="1"/>
</dbReference>
<dbReference type="GO" id="GO:0046503">
    <property type="term" value="P:glycerolipid catabolic process"/>
    <property type="evidence" value="ECO:0007669"/>
    <property type="project" value="TreeGrafter"/>
</dbReference>
<dbReference type="InterPro" id="IPR026968">
    <property type="entry name" value="PcaD/CatD"/>
</dbReference>
<proteinExistence type="predicted"/>
<accession>A0A6P0HAL5</accession>
<evidence type="ECO:0000259" key="1">
    <source>
        <dbReference type="Pfam" id="PF00561"/>
    </source>
</evidence>
<dbReference type="SUPFAM" id="SSF53474">
    <property type="entry name" value="alpha/beta-Hydrolases"/>
    <property type="match status" value="1"/>
</dbReference>
<reference evidence="2 4" key="1">
    <citation type="submission" date="2020-01" db="EMBL/GenBank/DDBJ databases">
        <title>the WGS Modestobacter muralis CPCC 204518.</title>
        <authorList>
            <person name="Jiang Z."/>
        </authorList>
    </citation>
    <scope>NUCLEOTIDE SEQUENCE [LARGE SCALE GENOMIC DNA]</scope>
    <source>
        <strain evidence="2 4">DSM 100205</strain>
    </source>
</reference>
<evidence type="ECO:0000313" key="4">
    <source>
        <dbReference type="Proteomes" id="UP000468828"/>
    </source>
</evidence>
<dbReference type="PANTHER" id="PTHR43433">
    <property type="entry name" value="HYDROLASE, ALPHA/BETA FOLD FAMILY PROTEIN"/>
    <property type="match status" value="1"/>
</dbReference>
<dbReference type="InterPro" id="IPR000073">
    <property type="entry name" value="AB_hydrolase_1"/>
</dbReference>
<feature type="domain" description="AB hydrolase-1" evidence="1">
    <location>
        <begin position="17"/>
        <end position="241"/>
    </location>
</feature>
<organism evidence="3 5">
    <name type="scientific">Modestobacter muralis</name>
    <dbReference type="NCBI Taxonomy" id="1608614"/>
    <lineage>
        <taxon>Bacteria</taxon>
        <taxon>Bacillati</taxon>
        <taxon>Actinomycetota</taxon>
        <taxon>Actinomycetes</taxon>
        <taxon>Geodermatophilales</taxon>
        <taxon>Geodermatophilaceae</taxon>
        <taxon>Modestobacter</taxon>
    </lineage>
</organism>